<dbReference type="AlphaFoldDB" id="A0A0G4PQ29"/>
<sequence>MQRQHRLAYNWLSILAFFTATLPRIYSTMVLPENLVTVPKDMTVIEDLDLAIVLFHTLGIRFPGTRLQG</sequence>
<evidence type="ECO:0000313" key="2">
    <source>
        <dbReference type="EMBL" id="CRL28479.1"/>
    </source>
</evidence>
<name>A0A0G4PQ29_PENC3</name>
<organism evidence="2 3">
    <name type="scientific">Penicillium camemberti (strain FM 013)</name>
    <dbReference type="NCBI Taxonomy" id="1429867"/>
    <lineage>
        <taxon>Eukaryota</taxon>
        <taxon>Fungi</taxon>
        <taxon>Dikarya</taxon>
        <taxon>Ascomycota</taxon>
        <taxon>Pezizomycotina</taxon>
        <taxon>Eurotiomycetes</taxon>
        <taxon>Eurotiomycetidae</taxon>
        <taxon>Eurotiales</taxon>
        <taxon>Aspergillaceae</taxon>
        <taxon>Penicillium</taxon>
    </lineage>
</organism>
<dbReference type="EMBL" id="HG793161">
    <property type="protein sequence ID" value="CRL28479.1"/>
    <property type="molecule type" value="Genomic_DNA"/>
</dbReference>
<feature type="transmembrane region" description="Helical" evidence="1">
    <location>
        <begin position="7"/>
        <end position="26"/>
    </location>
</feature>
<keyword evidence="1" id="KW-0812">Transmembrane</keyword>
<dbReference type="STRING" id="1429867.A0A0G4PQ29"/>
<dbReference type="Proteomes" id="UP000053732">
    <property type="component" value="Unassembled WGS sequence"/>
</dbReference>
<keyword evidence="3" id="KW-1185">Reference proteome</keyword>
<reference evidence="2 3" key="1">
    <citation type="journal article" date="2014" name="Nat. Commun.">
        <title>Multiple recent horizontal transfers of a large genomic region in cheese making fungi.</title>
        <authorList>
            <person name="Cheeseman K."/>
            <person name="Ropars J."/>
            <person name="Renault P."/>
            <person name="Dupont J."/>
            <person name="Gouzy J."/>
            <person name="Branca A."/>
            <person name="Abraham A.L."/>
            <person name="Ceppi M."/>
            <person name="Conseiller E."/>
            <person name="Debuchy R."/>
            <person name="Malagnac F."/>
            <person name="Goarin A."/>
            <person name="Silar P."/>
            <person name="Lacoste S."/>
            <person name="Sallet E."/>
            <person name="Bensimon A."/>
            <person name="Giraud T."/>
            <person name="Brygoo Y."/>
        </authorList>
    </citation>
    <scope>NUCLEOTIDE SEQUENCE [LARGE SCALE GENOMIC DNA]</scope>
    <source>
        <strain evidence="3">FM 013</strain>
    </source>
</reference>
<evidence type="ECO:0000313" key="3">
    <source>
        <dbReference type="Proteomes" id="UP000053732"/>
    </source>
</evidence>
<gene>
    <name evidence="2" type="ORF">PCAMFM013_S028g000032</name>
</gene>
<evidence type="ECO:0000256" key="1">
    <source>
        <dbReference type="SAM" id="Phobius"/>
    </source>
</evidence>
<keyword evidence="1" id="KW-1133">Transmembrane helix</keyword>
<protein>
    <submittedName>
        <fullName evidence="2">Str. FM013</fullName>
    </submittedName>
</protein>
<proteinExistence type="predicted"/>
<accession>A0A0G4PQ29</accession>
<keyword evidence="1" id="KW-0472">Membrane</keyword>